<dbReference type="GO" id="GO:0008270">
    <property type="term" value="F:zinc ion binding"/>
    <property type="evidence" value="ECO:0007669"/>
    <property type="project" value="UniProtKB-KW"/>
</dbReference>
<dbReference type="OrthoDB" id="5357315at2759"/>
<keyword evidence="3" id="KW-0479">Metal-binding</keyword>
<feature type="domain" description="RING-type" evidence="11">
    <location>
        <begin position="228"/>
        <end position="269"/>
    </location>
</feature>
<evidence type="ECO:0000256" key="8">
    <source>
        <dbReference type="PROSITE-ProRule" id="PRU00175"/>
    </source>
</evidence>
<proteinExistence type="predicted"/>
<organism evidence="12 13">
    <name type="scientific">Nezara viridula</name>
    <name type="common">Southern green stink bug</name>
    <name type="synonym">Cimex viridulus</name>
    <dbReference type="NCBI Taxonomy" id="85310"/>
    <lineage>
        <taxon>Eukaryota</taxon>
        <taxon>Metazoa</taxon>
        <taxon>Ecdysozoa</taxon>
        <taxon>Arthropoda</taxon>
        <taxon>Hexapoda</taxon>
        <taxon>Insecta</taxon>
        <taxon>Pterygota</taxon>
        <taxon>Neoptera</taxon>
        <taxon>Paraneoptera</taxon>
        <taxon>Hemiptera</taxon>
        <taxon>Heteroptera</taxon>
        <taxon>Panheteroptera</taxon>
        <taxon>Pentatomomorpha</taxon>
        <taxon>Pentatomoidea</taxon>
        <taxon>Pentatomidae</taxon>
        <taxon>Pentatominae</taxon>
        <taxon>Nezara</taxon>
    </lineage>
</organism>
<protein>
    <recommendedName>
        <fullName evidence="11">RING-type domain-containing protein</fullName>
    </recommendedName>
</protein>
<dbReference type="InterPro" id="IPR001841">
    <property type="entry name" value="Znf_RING"/>
</dbReference>
<keyword evidence="13" id="KW-1185">Reference proteome</keyword>
<evidence type="ECO:0000259" key="11">
    <source>
        <dbReference type="PROSITE" id="PS50089"/>
    </source>
</evidence>
<dbReference type="Gene3D" id="3.50.30.30">
    <property type="match status" value="1"/>
</dbReference>
<dbReference type="CDD" id="cd16454">
    <property type="entry name" value="RING-H2_PA-TM-RING"/>
    <property type="match status" value="1"/>
</dbReference>
<gene>
    <name evidence="12" type="ORF">NEZAVI_LOCUS4435</name>
</gene>
<evidence type="ECO:0000256" key="10">
    <source>
        <dbReference type="SAM" id="SignalP"/>
    </source>
</evidence>
<keyword evidence="4 8" id="KW-0863">Zinc-finger</keyword>
<evidence type="ECO:0000256" key="7">
    <source>
        <dbReference type="ARBA" id="ARBA00023136"/>
    </source>
</evidence>
<evidence type="ECO:0000256" key="4">
    <source>
        <dbReference type="ARBA" id="ARBA00022771"/>
    </source>
</evidence>
<evidence type="ECO:0000256" key="1">
    <source>
        <dbReference type="ARBA" id="ARBA00004370"/>
    </source>
</evidence>
<evidence type="ECO:0000256" key="6">
    <source>
        <dbReference type="ARBA" id="ARBA00022989"/>
    </source>
</evidence>
<evidence type="ECO:0000256" key="5">
    <source>
        <dbReference type="ARBA" id="ARBA00022833"/>
    </source>
</evidence>
<dbReference type="Pfam" id="PF13639">
    <property type="entry name" value="zf-RING_2"/>
    <property type="match status" value="1"/>
</dbReference>
<dbReference type="AlphaFoldDB" id="A0A9P0H1G4"/>
<feature type="transmembrane region" description="Helical" evidence="9">
    <location>
        <begin position="158"/>
        <end position="181"/>
    </location>
</feature>
<accession>A0A9P0H1G4</accession>
<dbReference type="SMART" id="SM00184">
    <property type="entry name" value="RING"/>
    <property type="match status" value="1"/>
</dbReference>
<evidence type="ECO:0000256" key="3">
    <source>
        <dbReference type="ARBA" id="ARBA00022723"/>
    </source>
</evidence>
<evidence type="ECO:0000256" key="2">
    <source>
        <dbReference type="ARBA" id="ARBA00022692"/>
    </source>
</evidence>
<dbReference type="PROSITE" id="PS50089">
    <property type="entry name" value="ZF_RING_2"/>
    <property type="match status" value="1"/>
</dbReference>
<dbReference type="GO" id="GO:0016020">
    <property type="term" value="C:membrane"/>
    <property type="evidence" value="ECO:0007669"/>
    <property type="project" value="UniProtKB-SubCell"/>
</dbReference>
<keyword evidence="10" id="KW-0732">Signal</keyword>
<keyword evidence="5" id="KW-0862">Zinc</keyword>
<evidence type="ECO:0000313" key="12">
    <source>
        <dbReference type="EMBL" id="CAH1393823.1"/>
    </source>
</evidence>
<keyword evidence="7 9" id="KW-0472">Membrane</keyword>
<evidence type="ECO:0000313" key="13">
    <source>
        <dbReference type="Proteomes" id="UP001152798"/>
    </source>
</evidence>
<dbReference type="SUPFAM" id="SSF57850">
    <property type="entry name" value="RING/U-box"/>
    <property type="match status" value="1"/>
</dbReference>
<evidence type="ECO:0000256" key="9">
    <source>
        <dbReference type="SAM" id="Phobius"/>
    </source>
</evidence>
<name>A0A9P0H1G4_NEZVI</name>
<dbReference type="FunFam" id="3.30.40.10:FF:000009">
    <property type="entry name" value="E3 ubiquitin-protein ligase RNF130"/>
    <property type="match status" value="1"/>
</dbReference>
<dbReference type="InterPro" id="IPR013083">
    <property type="entry name" value="Znf_RING/FYVE/PHD"/>
</dbReference>
<feature type="chain" id="PRO_5040495962" description="RING-type domain-containing protein" evidence="10">
    <location>
        <begin position="19"/>
        <end position="304"/>
    </location>
</feature>
<dbReference type="PANTHER" id="PTHR46539">
    <property type="entry name" value="E3 UBIQUITIN-PROTEIN LIGASE ATL42"/>
    <property type="match status" value="1"/>
</dbReference>
<feature type="signal peptide" evidence="10">
    <location>
        <begin position="1"/>
        <end position="18"/>
    </location>
</feature>
<keyword evidence="2 9" id="KW-0812">Transmembrane</keyword>
<comment type="subcellular location">
    <subcellularLocation>
        <location evidence="1">Membrane</location>
    </subcellularLocation>
</comment>
<reference evidence="12" key="1">
    <citation type="submission" date="2022-01" db="EMBL/GenBank/DDBJ databases">
        <authorList>
            <person name="King R."/>
        </authorList>
    </citation>
    <scope>NUCLEOTIDE SEQUENCE</scope>
</reference>
<dbReference type="PANTHER" id="PTHR46539:SF23">
    <property type="entry name" value="RING-TYPE DOMAIN-CONTAINING PROTEIN"/>
    <property type="match status" value="1"/>
</dbReference>
<dbReference type="Gene3D" id="3.30.40.10">
    <property type="entry name" value="Zinc/RING finger domain, C3HC4 (zinc finger)"/>
    <property type="match status" value="1"/>
</dbReference>
<sequence>MAIHQLLLLASLLGTGACTMVRIQMSSSLRTWTANGIFEGGRSLPATGYIFYGGDYCQASSPSSDRSIVVFATPDNCSFDTKIRNAENDNASAIVFLFDREFSSYERAIKYISNTTVSVIFISQPQKEILKFIDTSRLGGGYATAMEINQPDSQSRKFLLVSAVISLVIFVVGGCYGAWYYHDQIEVMNDREKLQTSEECAIETTIEKIPSRALMDSSEKVIEDYNTCAVCFENYKLFEIISSLPCSHIFHKSCLHPWLTERRSCPLCKMDILKHYGLPAASSEESIINIPLDDTVSYLESMPI</sequence>
<dbReference type="Proteomes" id="UP001152798">
    <property type="component" value="Chromosome 2"/>
</dbReference>
<dbReference type="EMBL" id="OV725078">
    <property type="protein sequence ID" value="CAH1393823.1"/>
    <property type="molecule type" value="Genomic_DNA"/>
</dbReference>
<keyword evidence="6 9" id="KW-1133">Transmembrane helix</keyword>